<evidence type="ECO:0000259" key="9">
    <source>
        <dbReference type="Pfam" id="PF04905"/>
    </source>
</evidence>
<dbReference type="InterPro" id="IPR038398">
    <property type="entry name" value="NCD2_sf"/>
</dbReference>
<feature type="compositionally biased region" description="Low complexity" evidence="7">
    <location>
        <begin position="928"/>
        <end position="948"/>
    </location>
</feature>
<feature type="domain" description="NAB co-repressor" evidence="9">
    <location>
        <begin position="303"/>
        <end position="425"/>
    </location>
</feature>
<gene>
    <name evidence="10" type="ORF">RRG08_047382</name>
</gene>
<feature type="region of interest" description="Disordered" evidence="7">
    <location>
        <begin position="100"/>
        <end position="174"/>
    </location>
</feature>
<evidence type="ECO:0000256" key="2">
    <source>
        <dbReference type="ARBA" id="ARBA00008864"/>
    </source>
</evidence>
<dbReference type="Gene3D" id="1.20.120.2010">
    <property type="entry name" value="NAB conserved domain 2"/>
    <property type="match status" value="1"/>
</dbReference>
<dbReference type="PANTHER" id="PTHR12623">
    <property type="entry name" value="NGFI-A BINDING PROTEIN"/>
    <property type="match status" value="1"/>
</dbReference>
<keyword evidence="6" id="KW-0539">Nucleus</keyword>
<accession>A0AAE0Y3C0</accession>
<evidence type="ECO:0000259" key="8">
    <source>
        <dbReference type="Pfam" id="PF04904"/>
    </source>
</evidence>
<evidence type="ECO:0000256" key="5">
    <source>
        <dbReference type="ARBA" id="ARBA00023163"/>
    </source>
</evidence>
<keyword evidence="3" id="KW-0678">Repressor</keyword>
<name>A0AAE0Y3C0_9GAST</name>
<reference evidence="10" key="1">
    <citation type="journal article" date="2023" name="G3 (Bethesda)">
        <title>A reference genome for the long-term kleptoplast-retaining sea slug Elysia crispata morphotype clarki.</title>
        <authorList>
            <person name="Eastman K.E."/>
            <person name="Pendleton A.L."/>
            <person name="Shaikh M.A."/>
            <person name="Suttiyut T."/>
            <person name="Ogas R."/>
            <person name="Tomko P."/>
            <person name="Gavelis G."/>
            <person name="Widhalm J.R."/>
            <person name="Wisecaver J.H."/>
        </authorList>
    </citation>
    <scope>NUCLEOTIDE SEQUENCE</scope>
    <source>
        <strain evidence="10">ECLA1</strain>
    </source>
</reference>
<feature type="compositionally biased region" description="Low complexity" evidence="7">
    <location>
        <begin position="146"/>
        <end position="168"/>
    </location>
</feature>
<dbReference type="GO" id="GO:0045892">
    <property type="term" value="P:negative regulation of DNA-templated transcription"/>
    <property type="evidence" value="ECO:0007669"/>
    <property type="project" value="InterPro"/>
</dbReference>
<feature type="compositionally biased region" description="Low complexity" evidence="7">
    <location>
        <begin position="573"/>
        <end position="585"/>
    </location>
</feature>
<keyword evidence="4" id="KW-0805">Transcription regulation</keyword>
<evidence type="ECO:0000313" key="11">
    <source>
        <dbReference type="Proteomes" id="UP001283361"/>
    </source>
</evidence>
<feature type="compositionally biased region" description="Low complexity" evidence="7">
    <location>
        <begin position="871"/>
        <end position="884"/>
    </location>
</feature>
<comment type="caution">
    <text evidence="10">The sequence shown here is derived from an EMBL/GenBank/DDBJ whole genome shotgun (WGS) entry which is preliminary data.</text>
</comment>
<evidence type="ECO:0000256" key="1">
    <source>
        <dbReference type="ARBA" id="ARBA00004123"/>
    </source>
</evidence>
<dbReference type="AlphaFoldDB" id="A0AAE0Y3C0"/>
<keyword evidence="11" id="KW-1185">Reference proteome</keyword>
<comment type="similarity">
    <text evidence="2">Belongs to the NAB family.</text>
</comment>
<feature type="compositionally biased region" description="Low complexity" evidence="7">
    <location>
        <begin position="978"/>
        <end position="994"/>
    </location>
</feature>
<feature type="compositionally biased region" description="Low complexity" evidence="7">
    <location>
        <begin position="705"/>
        <end position="728"/>
    </location>
</feature>
<proteinExistence type="inferred from homology"/>
<evidence type="ECO:0000256" key="7">
    <source>
        <dbReference type="SAM" id="MobiDB-lite"/>
    </source>
</evidence>
<feature type="compositionally biased region" description="Low complexity" evidence="7">
    <location>
        <begin position="186"/>
        <end position="203"/>
    </location>
</feature>
<dbReference type="InterPro" id="IPR013761">
    <property type="entry name" value="SAM/pointed_sf"/>
</dbReference>
<dbReference type="Proteomes" id="UP001283361">
    <property type="component" value="Unassembled WGS sequence"/>
</dbReference>
<feature type="compositionally biased region" description="Basic and acidic residues" evidence="7">
    <location>
        <begin position="897"/>
        <end position="911"/>
    </location>
</feature>
<feature type="compositionally biased region" description="Low complexity" evidence="7">
    <location>
        <begin position="841"/>
        <end position="856"/>
    </location>
</feature>
<dbReference type="EMBL" id="JAWDGP010007072">
    <property type="protein sequence ID" value="KAK3730587.1"/>
    <property type="molecule type" value="Genomic_DNA"/>
</dbReference>
<dbReference type="GO" id="GO:0005634">
    <property type="term" value="C:nucleus"/>
    <property type="evidence" value="ECO:0007669"/>
    <property type="project" value="UniProtKB-SubCell"/>
</dbReference>
<sequence length="1031" mass="108997">MATTLQPSTNSELQLYRVLQRANLLQYFDTFITQGGDDVQQLCEAGEDEFLEIMALVGMASKPLHVRRLQKALQEWLANPTAFDVPKKFPTIVMSMTGGGGGVASGGRPGSTPSPMSSTEASLSPAHSIPSSLMENQQQSHPIRQNGNSVSATVTTSSTITNSNSPANYSVGTNHVDNVEASTNQLSQQLSSQIQNGNNSNTGGARPSTAFSGNSRTSLSSNPSPPWALQTRGPTPPEATAASSSGGRRGRGGQFQGQGSVNALASERPSPPDSPQEFKDVIKDGVYNPNDAAYIPSVSHPVLMDHQISAIAAAAAILSRDLPPIEPKSLPKKQNSKDITTVMLMNPDDPNRLDAMRKYAAIYGRFDSKRKNHRPMSLHEISVNEAAAQLCNHFPALLTRREELFPLARQVVRDSGYQYSKGHSRAAEVLVQPKLEPLDHQLSTSALPLGQTGNLPAFVSTPGAVVMSAEDEAYSELQTELAHITLSLSEMDKEQARIRAALRVLLEANDLDQVRGLTAEMDVLNDRQEALAKRRQRIVTAMSRYKKGGPKGSGICERVNLSIKQQPIKQGSKKNNSISDNNNKISNNNNNIYGFNIGTSSINGDLTFSSNSNIGISNLSVISTAAAASSTATTGINDGDTSATNNPLNTLYLAAMQNQRDSLFEEGLRIATQYGMSDFAKELIGMKSQSKVLGSNDSGSGPGVSAPTSLSSHSSSAQGTASPVTSSLFSSSTPSTVASSSVAVLSADNISASSSEYLAPASGCPIHTPSAAAASASSVSVNTATSSSVQSSASLLFPSSIPVISSKQSKSPKSSKRSWHITSALATSSSPSIKSPRVIHTSSSSPSTSSAGTTKSQTAQEQDANPVRNIASPTPASAATTAASQRGSTSNTTISTKEVEPRRSSRRKNGEPDYYLINGGEKRFRTVSSGSTAGSSPGSNSSPLSRRSSSSDRRKVNASDGSISISSPSKPYTIDPCSKGSSKNSKSNSPGDNGAMRIEMSEMKFRNPAGEIHKVRMGFQQRFEPLDRDKR</sequence>
<dbReference type="InterPro" id="IPR006988">
    <property type="entry name" value="Nab_N"/>
</dbReference>
<protein>
    <submittedName>
        <fullName evidence="10">Uncharacterized protein</fullName>
    </submittedName>
</protein>
<feature type="compositionally biased region" description="Polar residues" evidence="7">
    <location>
        <begin position="129"/>
        <end position="145"/>
    </location>
</feature>
<dbReference type="PANTHER" id="PTHR12623:SF10">
    <property type="entry name" value="NGFI-A-BINDING PROTEIN HOMOLOG"/>
    <property type="match status" value="1"/>
</dbReference>
<comment type="subcellular location">
    <subcellularLocation>
        <location evidence="1">Nucleus</location>
    </subcellularLocation>
</comment>
<dbReference type="GO" id="GO:0003712">
    <property type="term" value="F:transcription coregulator activity"/>
    <property type="evidence" value="ECO:0007669"/>
    <property type="project" value="InterPro"/>
</dbReference>
<dbReference type="InterPro" id="IPR006989">
    <property type="entry name" value="NAB_co-repressor_dom"/>
</dbReference>
<feature type="region of interest" description="Disordered" evidence="7">
    <location>
        <begin position="691"/>
        <end position="728"/>
    </location>
</feature>
<feature type="compositionally biased region" description="Polar residues" evidence="7">
    <location>
        <begin position="820"/>
        <end position="833"/>
    </location>
</feature>
<feature type="compositionally biased region" description="Low complexity" evidence="7">
    <location>
        <begin position="959"/>
        <end position="969"/>
    </location>
</feature>
<feature type="compositionally biased region" description="Polar residues" evidence="7">
    <location>
        <begin position="209"/>
        <end position="222"/>
    </location>
</feature>
<feature type="compositionally biased region" description="Polar residues" evidence="7">
    <location>
        <begin position="111"/>
        <end position="122"/>
    </location>
</feature>
<keyword evidence="5" id="KW-0804">Transcription</keyword>
<evidence type="ECO:0000256" key="3">
    <source>
        <dbReference type="ARBA" id="ARBA00022491"/>
    </source>
</evidence>
<evidence type="ECO:0000313" key="10">
    <source>
        <dbReference type="EMBL" id="KAK3730587.1"/>
    </source>
</evidence>
<feature type="compositionally biased region" description="Gly residues" evidence="7">
    <location>
        <begin position="100"/>
        <end position="109"/>
    </location>
</feature>
<dbReference type="Pfam" id="PF04904">
    <property type="entry name" value="SAM_NCD1"/>
    <property type="match status" value="1"/>
</dbReference>
<dbReference type="Pfam" id="PF04905">
    <property type="entry name" value="NCD2"/>
    <property type="match status" value="1"/>
</dbReference>
<feature type="domain" description="Nab N-terminal" evidence="8">
    <location>
        <begin position="7"/>
        <end position="84"/>
    </location>
</feature>
<feature type="region of interest" description="Disordered" evidence="7">
    <location>
        <begin position="186"/>
        <end position="279"/>
    </location>
</feature>
<organism evidence="10 11">
    <name type="scientific">Elysia crispata</name>
    <name type="common">lettuce slug</name>
    <dbReference type="NCBI Taxonomy" id="231223"/>
    <lineage>
        <taxon>Eukaryota</taxon>
        <taxon>Metazoa</taxon>
        <taxon>Spiralia</taxon>
        <taxon>Lophotrochozoa</taxon>
        <taxon>Mollusca</taxon>
        <taxon>Gastropoda</taxon>
        <taxon>Heterobranchia</taxon>
        <taxon>Euthyneura</taxon>
        <taxon>Panpulmonata</taxon>
        <taxon>Sacoglossa</taxon>
        <taxon>Placobranchoidea</taxon>
        <taxon>Plakobranchidae</taxon>
        <taxon>Elysia</taxon>
    </lineage>
</organism>
<feature type="compositionally biased region" description="Polar residues" evidence="7">
    <location>
        <begin position="885"/>
        <end position="896"/>
    </location>
</feature>
<dbReference type="InterPro" id="IPR039040">
    <property type="entry name" value="NAB_fam"/>
</dbReference>
<feature type="region of interest" description="Disordered" evidence="7">
    <location>
        <begin position="566"/>
        <end position="585"/>
    </location>
</feature>
<evidence type="ECO:0000256" key="4">
    <source>
        <dbReference type="ARBA" id="ARBA00023015"/>
    </source>
</evidence>
<feature type="region of interest" description="Disordered" evidence="7">
    <location>
        <begin position="805"/>
        <end position="1000"/>
    </location>
</feature>
<dbReference type="Gene3D" id="1.10.150.50">
    <property type="entry name" value="Transcription Factor, Ets-1"/>
    <property type="match status" value="1"/>
</dbReference>
<evidence type="ECO:0000256" key="6">
    <source>
        <dbReference type="ARBA" id="ARBA00023242"/>
    </source>
</evidence>